<dbReference type="Proteomes" id="UP001213000">
    <property type="component" value="Unassembled WGS sequence"/>
</dbReference>
<keyword evidence="4" id="KW-1185">Reference proteome</keyword>
<dbReference type="PANTHER" id="PTHR33048:SF19">
    <property type="entry name" value="MEMBRANE PROTEIN PTH11-LIKE, PUTATIVE (AFU_ORTHOLOGUE AFUA_1G14080)-RELATED"/>
    <property type="match status" value="1"/>
</dbReference>
<feature type="transmembrane region" description="Helical" evidence="2">
    <location>
        <begin position="201"/>
        <end position="220"/>
    </location>
</feature>
<evidence type="ECO:0000256" key="1">
    <source>
        <dbReference type="SAM" id="MobiDB-lite"/>
    </source>
</evidence>
<evidence type="ECO:0008006" key="5">
    <source>
        <dbReference type="Google" id="ProtNLM"/>
    </source>
</evidence>
<name>A0AAD5VFV4_9AGAR</name>
<keyword evidence="2" id="KW-1133">Transmembrane helix</keyword>
<feature type="transmembrane region" description="Helical" evidence="2">
    <location>
        <begin position="240"/>
        <end position="257"/>
    </location>
</feature>
<dbReference type="InterPro" id="IPR052337">
    <property type="entry name" value="SAT4-like"/>
</dbReference>
<feature type="region of interest" description="Disordered" evidence="1">
    <location>
        <begin position="294"/>
        <end position="315"/>
    </location>
</feature>
<comment type="caution">
    <text evidence="3">The sequence shown here is derived from an EMBL/GenBank/DDBJ whole genome shotgun (WGS) entry which is preliminary data.</text>
</comment>
<protein>
    <recommendedName>
        <fullName evidence="5">Integral membrane protein</fullName>
    </recommendedName>
</protein>
<evidence type="ECO:0000313" key="4">
    <source>
        <dbReference type="Proteomes" id="UP001213000"/>
    </source>
</evidence>
<dbReference type="EMBL" id="JANIEX010001565">
    <property type="protein sequence ID" value="KAJ3556567.1"/>
    <property type="molecule type" value="Genomic_DNA"/>
</dbReference>
<reference evidence="3" key="1">
    <citation type="submission" date="2022-07" db="EMBL/GenBank/DDBJ databases">
        <title>Genome Sequence of Leucocoprinus birnbaumii.</title>
        <authorList>
            <person name="Buettner E."/>
        </authorList>
    </citation>
    <scope>NUCLEOTIDE SEQUENCE</scope>
    <source>
        <strain evidence="3">VT141</strain>
    </source>
</reference>
<dbReference type="AlphaFoldDB" id="A0AAD5VFV4"/>
<dbReference type="PANTHER" id="PTHR33048">
    <property type="entry name" value="PTH11-LIKE INTEGRAL MEMBRANE PROTEIN (AFU_ORTHOLOGUE AFUA_5G11245)"/>
    <property type="match status" value="1"/>
</dbReference>
<organism evidence="3 4">
    <name type="scientific">Leucocoprinus birnbaumii</name>
    <dbReference type="NCBI Taxonomy" id="56174"/>
    <lineage>
        <taxon>Eukaryota</taxon>
        <taxon>Fungi</taxon>
        <taxon>Dikarya</taxon>
        <taxon>Basidiomycota</taxon>
        <taxon>Agaricomycotina</taxon>
        <taxon>Agaricomycetes</taxon>
        <taxon>Agaricomycetidae</taxon>
        <taxon>Agaricales</taxon>
        <taxon>Agaricineae</taxon>
        <taxon>Agaricaceae</taxon>
        <taxon>Leucocoprinus</taxon>
    </lineage>
</organism>
<feature type="transmembrane region" description="Helical" evidence="2">
    <location>
        <begin position="124"/>
        <end position="147"/>
    </location>
</feature>
<proteinExistence type="predicted"/>
<evidence type="ECO:0000313" key="3">
    <source>
        <dbReference type="EMBL" id="KAJ3556567.1"/>
    </source>
</evidence>
<feature type="transmembrane region" description="Helical" evidence="2">
    <location>
        <begin position="167"/>
        <end position="189"/>
    </location>
</feature>
<gene>
    <name evidence="3" type="ORF">NP233_g11947</name>
</gene>
<accession>A0AAD5VFV4</accession>
<keyword evidence="2" id="KW-0812">Transmembrane</keyword>
<feature type="transmembrane region" description="Helical" evidence="2">
    <location>
        <begin position="87"/>
        <end position="112"/>
    </location>
</feature>
<feature type="transmembrane region" description="Helical" evidence="2">
    <location>
        <begin position="53"/>
        <end position="75"/>
    </location>
</feature>
<evidence type="ECO:0000256" key="2">
    <source>
        <dbReference type="SAM" id="Phobius"/>
    </source>
</evidence>
<feature type="transmembrane region" description="Helical" evidence="2">
    <location>
        <begin position="12"/>
        <end position="32"/>
    </location>
</feature>
<sequence>MLDLSDPLVQTRVACVTCSSVAVLSTFFRLYIRRKRLWIDDVSIKVTAGHPSHTAAQAAALLAFLALVVQIVAVFEDPRASANLGVTRYYIIAVTFFSVLWSSRLSILFSIIRINPFPEHQLKLKLIAVIFAIIPLLLILQCLLICVPEPNWKTMLVPTCKLDDASAICQLIADILSDGVLLFIPTRLLMILSDKNLRTRLILIFSTCVITSGVGLGHAIEIFKSIHNSRVYTAIIENNIALIVCNLPVILTSVIDLKEAPWEERHFLLELRNLETGDLGDISTSPPIHRRYCQSPPPDNCRHSSNKSRIPTEFY</sequence>
<keyword evidence="2" id="KW-0472">Membrane</keyword>